<dbReference type="Proteomes" id="UP000248329">
    <property type="component" value="Unassembled WGS sequence"/>
</dbReference>
<name>A0AC61L035_9EURY</name>
<proteinExistence type="predicted"/>
<accession>A0AC61L035</accession>
<sequence>MEEIEERALGLIRRGKDGILQKQLRLELGVDGRRCARIVRTLLDAKSVGRELVTTDGVRAYLIRFAGGVGKYELLVAGTKFDPCVGCIDECNPASCARLNKWIKALGVSL</sequence>
<comment type="caution">
    <text evidence="1">The sequence shown here is derived from an EMBL/GenBank/DDBJ whole genome shotgun (WGS) entry which is preliminary data.</text>
</comment>
<evidence type="ECO:0000313" key="1">
    <source>
        <dbReference type="EMBL" id="PXF58346.1"/>
    </source>
</evidence>
<organism evidence="1 2">
    <name type="scientific">Candidatus Methanogaster sp</name>
    <dbReference type="NCBI Taxonomy" id="3386292"/>
    <lineage>
        <taxon>Archaea</taxon>
        <taxon>Methanobacteriati</taxon>
        <taxon>Methanobacteriota</taxon>
        <taxon>Stenosarchaea group</taxon>
        <taxon>Methanomicrobia</taxon>
        <taxon>Methanosarcinales</taxon>
        <taxon>ANME-2 cluster</taxon>
        <taxon>Candidatus Methanogasteraceae</taxon>
        <taxon>Candidatus Methanogaster</taxon>
    </lineage>
</organism>
<reference evidence="1" key="1">
    <citation type="submission" date="2018-01" db="EMBL/GenBank/DDBJ databases">
        <authorList>
            <person name="Krukenberg V."/>
        </authorList>
    </citation>
    <scope>NUCLEOTIDE SEQUENCE</scope>
    <source>
        <strain evidence="1">E20ANME2</strain>
    </source>
</reference>
<evidence type="ECO:0000313" key="2">
    <source>
        <dbReference type="Proteomes" id="UP000248329"/>
    </source>
</evidence>
<protein>
    <submittedName>
        <fullName evidence="1">MarR family transcriptional regulator</fullName>
    </submittedName>
</protein>
<gene>
    <name evidence="1" type="ORF">C4B59_13545</name>
</gene>
<dbReference type="EMBL" id="PQXF01000038">
    <property type="protein sequence ID" value="PXF58346.1"/>
    <property type="molecule type" value="Genomic_DNA"/>
</dbReference>